<dbReference type="AlphaFoldDB" id="A0A6B2LCZ1"/>
<dbReference type="InterPro" id="IPR029058">
    <property type="entry name" value="AB_hydrolase_fold"/>
</dbReference>
<name>A0A6B2LCZ1_9EUKA</name>
<dbReference type="SUPFAM" id="SSF53474">
    <property type="entry name" value="alpha/beta-Hydrolases"/>
    <property type="match status" value="1"/>
</dbReference>
<evidence type="ECO:0008006" key="2">
    <source>
        <dbReference type="Google" id="ProtNLM"/>
    </source>
</evidence>
<dbReference type="InterPro" id="IPR017395">
    <property type="entry name" value="Chlorophyllase-like"/>
</dbReference>
<dbReference type="Pfam" id="PF07224">
    <property type="entry name" value="Chlorophyllase"/>
    <property type="match status" value="1"/>
</dbReference>
<dbReference type="PANTHER" id="PTHR33428:SF14">
    <property type="entry name" value="CARBOXYLESTERASE TYPE B DOMAIN-CONTAINING PROTEIN"/>
    <property type="match status" value="1"/>
</dbReference>
<sequence>MSGLYSDVPGGYNQLLSHLPTHGIIAISIQSILEVPSDSLYLLYANIIQFLGANLTQYLPAGVGGDINGSLVGMGHSAGGKIIVKTLLEECTLLRAAILHSPVDGLDPWGWINDYVLDPPNLVNFSVPVLLMGTGLESLPGREFLPPCGPPDRNFNKFFSCMRPDMYFLEALDFGHADFLDDELWETLYLSQFCKTTTDVNGRQYYIDFAAGAITAFIVGIVQGNCATLEYLTNAATFPIPNVNVNTTKLINSCPTPKCTRD</sequence>
<dbReference type="PANTHER" id="PTHR33428">
    <property type="entry name" value="CHLOROPHYLLASE-2, CHLOROPLASTIC"/>
    <property type="match status" value="1"/>
</dbReference>
<dbReference type="Gene3D" id="3.40.50.1820">
    <property type="entry name" value="alpha/beta hydrolase"/>
    <property type="match status" value="1"/>
</dbReference>
<accession>A0A6B2LCZ1</accession>
<dbReference type="EMBL" id="GIBP01005930">
    <property type="protein sequence ID" value="NDV34899.1"/>
    <property type="molecule type" value="Transcribed_RNA"/>
</dbReference>
<proteinExistence type="predicted"/>
<reference evidence="1" key="1">
    <citation type="journal article" date="2020" name="J. Eukaryot. Microbiol.">
        <title>De novo Sequencing, Assembly and Annotation of the Transcriptome for the Free-Living Testate Amoeba Arcella intermedia.</title>
        <authorList>
            <person name="Ribeiro G.M."/>
            <person name="Porfirio-Sousa A.L."/>
            <person name="Maurer-Alcala X.X."/>
            <person name="Katz L.A."/>
            <person name="Lahr D.J.G."/>
        </authorList>
    </citation>
    <scope>NUCLEOTIDE SEQUENCE</scope>
</reference>
<protein>
    <recommendedName>
        <fullName evidence="2">Chlorophyllase</fullName>
    </recommendedName>
</protein>
<evidence type="ECO:0000313" key="1">
    <source>
        <dbReference type="EMBL" id="NDV34899.1"/>
    </source>
</evidence>
<organism evidence="1">
    <name type="scientific">Arcella intermedia</name>
    <dbReference type="NCBI Taxonomy" id="1963864"/>
    <lineage>
        <taxon>Eukaryota</taxon>
        <taxon>Amoebozoa</taxon>
        <taxon>Tubulinea</taxon>
        <taxon>Elardia</taxon>
        <taxon>Arcellinida</taxon>
        <taxon>Sphaerothecina</taxon>
        <taxon>Arcellidae</taxon>
        <taxon>Arcella</taxon>
    </lineage>
</organism>